<dbReference type="RefSeq" id="WP_209514997.1">
    <property type="nucleotide sequence ID" value="NZ_JAGIOH010000001.1"/>
</dbReference>
<evidence type="ECO:0000313" key="2">
    <source>
        <dbReference type="Proteomes" id="UP001519291"/>
    </source>
</evidence>
<comment type="caution">
    <text evidence="1">The sequence shown here is derived from an EMBL/GenBank/DDBJ whole genome shotgun (WGS) entry which is preliminary data.</text>
</comment>
<organism evidence="1 2">
    <name type="scientific">Streptomyces syringium</name>
    <dbReference type="NCBI Taxonomy" id="76729"/>
    <lineage>
        <taxon>Bacteria</taxon>
        <taxon>Bacillati</taxon>
        <taxon>Actinomycetota</taxon>
        <taxon>Actinomycetes</taxon>
        <taxon>Kitasatosporales</taxon>
        <taxon>Streptomycetaceae</taxon>
        <taxon>Streptomyces</taxon>
    </lineage>
</organism>
<name>A0ABS4Y2R9_9ACTN</name>
<keyword evidence="2" id="KW-1185">Reference proteome</keyword>
<sequence>MDATLKTVIGGELVELPGTIAAIRATMAADQAEEFDREIEHVPAAELPAALVRWALVGTGADEEDEHLFERLARGENGA</sequence>
<dbReference type="Proteomes" id="UP001519291">
    <property type="component" value="Unassembled WGS sequence"/>
</dbReference>
<dbReference type="GeneID" id="91569396"/>
<accession>A0ABS4Y2R9</accession>
<evidence type="ECO:0000313" key="1">
    <source>
        <dbReference type="EMBL" id="MBP2403058.1"/>
    </source>
</evidence>
<gene>
    <name evidence="1" type="ORF">JO379_002527</name>
</gene>
<protein>
    <submittedName>
        <fullName evidence="1">Uncharacterized protein</fullName>
    </submittedName>
</protein>
<dbReference type="EMBL" id="JAGIOH010000001">
    <property type="protein sequence ID" value="MBP2403058.1"/>
    <property type="molecule type" value="Genomic_DNA"/>
</dbReference>
<reference evidence="1 2" key="1">
    <citation type="submission" date="2021-03" db="EMBL/GenBank/DDBJ databases">
        <title>Sequencing the genomes of 1000 actinobacteria strains.</title>
        <authorList>
            <person name="Klenk H.-P."/>
        </authorList>
    </citation>
    <scope>NUCLEOTIDE SEQUENCE [LARGE SCALE GENOMIC DNA]</scope>
    <source>
        <strain evidence="1 2">DSM 41480</strain>
    </source>
</reference>
<proteinExistence type="predicted"/>